<feature type="transmembrane region" description="Helical" evidence="1">
    <location>
        <begin position="34"/>
        <end position="54"/>
    </location>
</feature>
<keyword evidence="3" id="KW-1185">Reference proteome</keyword>
<organism evidence="2 3">
    <name type="scientific">Clostridium tertium</name>
    <dbReference type="NCBI Taxonomy" id="1559"/>
    <lineage>
        <taxon>Bacteria</taxon>
        <taxon>Bacillati</taxon>
        <taxon>Bacillota</taxon>
        <taxon>Clostridia</taxon>
        <taxon>Eubacteriales</taxon>
        <taxon>Clostridiaceae</taxon>
        <taxon>Clostridium</taxon>
    </lineage>
</organism>
<evidence type="ECO:0000313" key="2">
    <source>
        <dbReference type="EMBL" id="MDC4240685.1"/>
    </source>
</evidence>
<feature type="transmembrane region" description="Helical" evidence="1">
    <location>
        <begin position="9"/>
        <end position="28"/>
    </location>
</feature>
<keyword evidence="1" id="KW-0472">Membrane</keyword>
<gene>
    <name evidence="2" type="ORF">NE398_10990</name>
</gene>
<proteinExistence type="predicted"/>
<reference evidence="2" key="1">
    <citation type="submission" date="2022-05" db="EMBL/GenBank/DDBJ databases">
        <title>Draft genome sequence of Clostridium tertium strain CP3 isolated from Peru.</title>
        <authorList>
            <person name="Hurtado R."/>
            <person name="Lima L."/>
            <person name="Sousa T."/>
            <person name="Jaiswal A.K."/>
            <person name="Tiwari S."/>
            <person name="Maturrano L."/>
            <person name="Brenig B."/>
            <person name="Azevedo V."/>
        </authorList>
    </citation>
    <scope>NUCLEOTIDE SEQUENCE</scope>
    <source>
        <strain evidence="2">CP3</strain>
    </source>
</reference>
<protein>
    <submittedName>
        <fullName evidence="2">Uncharacterized protein</fullName>
    </submittedName>
</protein>
<feature type="transmembrane region" description="Helical" evidence="1">
    <location>
        <begin position="112"/>
        <end position="131"/>
    </location>
</feature>
<name>A0A9X3XJA5_9CLOT</name>
<feature type="transmembrane region" description="Helical" evidence="1">
    <location>
        <begin position="86"/>
        <end position="103"/>
    </location>
</feature>
<dbReference type="EMBL" id="JAMRYU010000011">
    <property type="protein sequence ID" value="MDC4240685.1"/>
    <property type="molecule type" value="Genomic_DNA"/>
</dbReference>
<feature type="transmembrane region" description="Helical" evidence="1">
    <location>
        <begin position="61"/>
        <end position="80"/>
    </location>
</feature>
<accession>A0A9X3XJA5</accession>
<dbReference type="Proteomes" id="UP001141183">
    <property type="component" value="Unassembled WGS sequence"/>
</dbReference>
<dbReference type="AlphaFoldDB" id="A0A9X3XJA5"/>
<comment type="caution">
    <text evidence="2">The sequence shown here is derived from an EMBL/GenBank/DDBJ whole genome shotgun (WGS) entry which is preliminary data.</text>
</comment>
<evidence type="ECO:0000256" key="1">
    <source>
        <dbReference type="SAM" id="Phobius"/>
    </source>
</evidence>
<keyword evidence="1" id="KW-1133">Transmembrane helix</keyword>
<dbReference type="PROSITE" id="PS51257">
    <property type="entry name" value="PROKAR_LIPOPROTEIN"/>
    <property type="match status" value="1"/>
</dbReference>
<dbReference type="RefSeq" id="WP_124229138.1">
    <property type="nucleotide sequence ID" value="NZ_JAMRYU010000011.1"/>
</dbReference>
<keyword evidence="1" id="KW-0812">Transmembrane</keyword>
<evidence type="ECO:0000313" key="3">
    <source>
        <dbReference type="Proteomes" id="UP001141183"/>
    </source>
</evidence>
<sequence length="134" mass="15388">MVMKKTNNLLNNSGIVLITLIICSIFIIACRNSYAFNMGVNIFIVVSLIILISFQNLKFSLASLIAIIIIYIGISSFSFISVIDKISIVTDFYLIIFNSYYIYENYKRDRKIVLELVFVLTFSLELITTILKYI</sequence>